<protein>
    <submittedName>
        <fullName evidence="3">DsbA family protein</fullName>
    </submittedName>
</protein>
<dbReference type="PANTHER" id="PTHR35272">
    <property type="entry name" value="THIOL:DISULFIDE INTERCHANGE PROTEIN DSBC-RELATED"/>
    <property type="match status" value="1"/>
</dbReference>
<proteinExistence type="predicted"/>
<dbReference type="InterPro" id="IPR041205">
    <property type="entry name" value="ScsC_N"/>
</dbReference>
<dbReference type="Gene3D" id="3.40.30.10">
    <property type="entry name" value="Glutaredoxin"/>
    <property type="match status" value="1"/>
</dbReference>
<keyword evidence="1" id="KW-0732">Signal</keyword>
<dbReference type="InterPro" id="IPR036249">
    <property type="entry name" value="Thioredoxin-like_sf"/>
</dbReference>
<reference evidence="4" key="1">
    <citation type="journal article" date="2019" name="Int. J. Syst. Evol. Microbiol.">
        <title>The Global Catalogue of Microorganisms (GCM) 10K type strain sequencing project: providing services to taxonomists for standard genome sequencing and annotation.</title>
        <authorList>
            <consortium name="The Broad Institute Genomics Platform"/>
            <consortium name="The Broad Institute Genome Sequencing Center for Infectious Disease"/>
            <person name="Wu L."/>
            <person name="Ma J."/>
        </authorList>
    </citation>
    <scope>NUCLEOTIDE SEQUENCE [LARGE SCALE GENOMIC DNA]</scope>
    <source>
        <strain evidence="4">JCM 17190</strain>
    </source>
</reference>
<dbReference type="PROSITE" id="PS51352">
    <property type="entry name" value="THIOREDOXIN_2"/>
    <property type="match status" value="1"/>
</dbReference>
<dbReference type="RefSeq" id="WP_344847522.1">
    <property type="nucleotide sequence ID" value="NZ_BAABDF010000007.1"/>
</dbReference>
<dbReference type="Proteomes" id="UP001399917">
    <property type="component" value="Unassembled WGS sequence"/>
</dbReference>
<dbReference type="SUPFAM" id="SSF52833">
    <property type="entry name" value="Thioredoxin-like"/>
    <property type="match status" value="1"/>
</dbReference>
<sequence length="250" mass="27207">MTLALRTGLAALLTASVAFSAAAFDMNAMSDDERSAFRAEIKSYLLENPEVLMEAVEVYNQRQEAAQGDNDAALIAAHYDQLYNAPGDLILGNPDGDIVMVEFSDYRCGYCKRAHPDMKALLEGDGNIKLIVKEFPILGEASTLASRFAIATRLVEGDEVYARLHEALMETNGDITLGILKRIAKGIDINVGAVTDKMDDDEVTAQIATNHQLGSVLQINGTPSFVLEGQFLRGYVPYDAMKEIVAELRG</sequence>
<dbReference type="InterPro" id="IPR013766">
    <property type="entry name" value="Thioredoxin_domain"/>
</dbReference>
<gene>
    <name evidence="3" type="ORF">GCM10022404_24620</name>
</gene>
<keyword evidence="4" id="KW-1185">Reference proteome</keyword>
<feature type="chain" id="PRO_5047122265" evidence="1">
    <location>
        <begin position="24"/>
        <end position="250"/>
    </location>
</feature>
<dbReference type="Pfam" id="PF18312">
    <property type="entry name" value="ScsC_N"/>
    <property type="match status" value="1"/>
</dbReference>
<dbReference type="Pfam" id="PF01323">
    <property type="entry name" value="DSBA"/>
    <property type="match status" value="1"/>
</dbReference>
<feature type="signal peptide" evidence="1">
    <location>
        <begin position="1"/>
        <end position="23"/>
    </location>
</feature>
<dbReference type="InterPro" id="IPR001853">
    <property type="entry name" value="DSBA-like_thioredoxin_dom"/>
</dbReference>
<organism evidence="3 4">
    <name type="scientific">Celeribacter arenosi</name>
    <dbReference type="NCBI Taxonomy" id="792649"/>
    <lineage>
        <taxon>Bacteria</taxon>
        <taxon>Pseudomonadati</taxon>
        <taxon>Pseudomonadota</taxon>
        <taxon>Alphaproteobacteria</taxon>
        <taxon>Rhodobacterales</taxon>
        <taxon>Roseobacteraceae</taxon>
        <taxon>Celeribacter</taxon>
    </lineage>
</organism>
<evidence type="ECO:0000259" key="2">
    <source>
        <dbReference type="PROSITE" id="PS51352"/>
    </source>
</evidence>
<dbReference type="PANTHER" id="PTHR35272:SF3">
    <property type="entry name" value="THIOL:DISULFIDE INTERCHANGE PROTEIN DSBC"/>
    <property type="match status" value="1"/>
</dbReference>
<dbReference type="CDD" id="cd03023">
    <property type="entry name" value="DsbA_Com1_like"/>
    <property type="match status" value="1"/>
</dbReference>
<evidence type="ECO:0000313" key="3">
    <source>
        <dbReference type="EMBL" id="GAA3873827.1"/>
    </source>
</evidence>
<feature type="domain" description="Thioredoxin" evidence="2">
    <location>
        <begin position="52"/>
        <end position="250"/>
    </location>
</feature>
<evidence type="ECO:0000313" key="4">
    <source>
        <dbReference type="Proteomes" id="UP001399917"/>
    </source>
</evidence>
<comment type="caution">
    <text evidence="3">The sequence shown here is derived from an EMBL/GenBank/DDBJ whole genome shotgun (WGS) entry which is preliminary data.</text>
</comment>
<accession>A0ABP7KD98</accession>
<dbReference type="EMBL" id="BAABDF010000007">
    <property type="protein sequence ID" value="GAA3873827.1"/>
    <property type="molecule type" value="Genomic_DNA"/>
</dbReference>
<evidence type="ECO:0000256" key="1">
    <source>
        <dbReference type="SAM" id="SignalP"/>
    </source>
</evidence>
<name>A0ABP7KD98_9RHOB</name>
<dbReference type="InterPro" id="IPR051470">
    <property type="entry name" value="Thiol:disulfide_interchange"/>
</dbReference>